<dbReference type="InterPro" id="IPR002293">
    <property type="entry name" value="AA/rel_permease1"/>
</dbReference>
<feature type="transmembrane region" description="Helical" evidence="5">
    <location>
        <begin position="440"/>
        <end position="459"/>
    </location>
</feature>
<feature type="transmembrane region" description="Helical" evidence="5">
    <location>
        <begin position="100"/>
        <end position="126"/>
    </location>
</feature>
<comment type="subcellular location">
    <subcellularLocation>
        <location evidence="1">Membrane</location>
        <topology evidence="1">Multi-pass membrane protein</topology>
    </subcellularLocation>
</comment>
<dbReference type="Pfam" id="PF13520">
    <property type="entry name" value="AA_permease_2"/>
    <property type="match status" value="1"/>
</dbReference>
<evidence type="ECO:0000256" key="1">
    <source>
        <dbReference type="ARBA" id="ARBA00004141"/>
    </source>
</evidence>
<protein>
    <submittedName>
        <fullName evidence="6">Amino acid permease</fullName>
    </submittedName>
</protein>
<proteinExistence type="predicted"/>
<feature type="transmembrane region" description="Helical" evidence="5">
    <location>
        <begin position="407"/>
        <end position="428"/>
    </location>
</feature>
<keyword evidence="3 5" id="KW-1133">Transmembrane helix</keyword>
<dbReference type="KEGG" id="msyr:CXP39_00180"/>
<evidence type="ECO:0000256" key="2">
    <source>
        <dbReference type="ARBA" id="ARBA00022692"/>
    </source>
</evidence>
<feature type="transmembrane region" description="Helical" evidence="5">
    <location>
        <begin position="146"/>
        <end position="165"/>
    </location>
</feature>
<keyword evidence="2 5" id="KW-0812">Transmembrane</keyword>
<feature type="transmembrane region" description="Helical" evidence="5">
    <location>
        <begin position="214"/>
        <end position="232"/>
    </location>
</feature>
<feature type="transmembrane region" description="Helical" evidence="5">
    <location>
        <begin position="244"/>
        <end position="269"/>
    </location>
</feature>
<dbReference type="RefSeq" id="WP_027048333.1">
    <property type="nucleotide sequence ID" value="NZ_CP025257.1"/>
</dbReference>
<evidence type="ECO:0000256" key="3">
    <source>
        <dbReference type="ARBA" id="ARBA00022989"/>
    </source>
</evidence>
<dbReference type="OrthoDB" id="392043at2"/>
<dbReference type="AlphaFoldDB" id="A0A2K9C4L7"/>
<evidence type="ECO:0000256" key="4">
    <source>
        <dbReference type="ARBA" id="ARBA00023136"/>
    </source>
</evidence>
<dbReference type="PANTHER" id="PTHR11785">
    <property type="entry name" value="AMINO ACID TRANSPORTER"/>
    <property type="match status" value="1"/>
</dbReference>
<feature type="transmembrane region" description="Helical" evidence="5">
    <location>
        <begin position="177"/>
        <end position="194"/>
    </location>
</feature>
<keyword evidence="4 5" id="KW-0472">Membrane</keyword>
<dbReference type="PIRSF" id="PIRSF006060">
    <property type="entry name" value="AA_transporter"/>
    <property type="match status" value="1"/>
</dbReference>
<organism evidence="6 7">
    <name type="scientific">Mesoplasma syrphidae</name>
    <dbReference type="NCBI Taxonomy" id="225999"/>
    <lineage>
        <taxon>Bacteria</taxon>
        <taxon>Bacillati</taxon>
        <taxon>Mycoplasmatota</taxon>
        <taxon>Mollicutes</taxon>
        <taxon>Entomoplasmatales</taxon>
        <taxon>Entomoplasmataceae</taxon>
        <taxon>Mesoplasma</taxon>
    </lineage>
</organism>
<dbReference type="Gene3D" id="1.20.1740.10">
    <property type="entry name" value="Amino acid/polyamine transporter I"/>
    <property type="match status" value="1"/>
</dbReference>
<feature type="transmembrane region" description="Helical" evidence="5">
    <location>
        <begin position="339"/>
        <end position="362"/>
    </location>
</feature>
<dbReference type="PANTHER" id="PTHR11785:SF512">
    <property type="entry name" value="SOBREMESA, ISOFORM B"/>
    <property type="match status" value="1"/>
</dbReference>
<sequence length="481" mass="53131">MLKNAKKVNKAYEFMTLITMVMGMMIGSGIYIKNHSGIGGILGNAGNNPWIAIMMWSIFGVIATMIILVFIEIASSTKNKGHSTLQNWGSKFLGRKTGSFFSLFFVIFFTPVLTCVGAFLSVKVVFDGIDALYGKEWAGESLRLTLRTLFTLAVLLGFMIMNIFTTKPGVIVQTVTALLKFVPLILVIIGGIILRSQGNENAFTNSSGKWEISHIILTVTPIMFSFMGFIESASLQKDIKNKEVVAPALFFGVIGVSLFYVLISIAIFFGSKDGNVFTLFDNLFQKTPGWAMFFKVIVAITATSVVNGYAITGTKGILSSFEDGLFYAKQGFKVSLIKAGVIQSLVTVFHAIIYIILGWIFYKDIIKVVDLISNSVAIATFTIYLLLIFGVIKNRITKKIEVDKMKYLFGIALLPSIALSLSLAYIYYDLFSKVVDSKTMIEPTIFIVTMIILVGLFLYNESKIKQFGTLNLPVINQLIAK</sequence>
<accession>A0A2K9C4L7</accession>
<dbReference type="Proteomes" id="UP000233419">
    <property type="component" value="Chromosome"/>
</dbReference>
<feature type="transmembrane region" description="Helical" evidence="5">
    <location>
        <begin position="12"/>
        <end position="31"/>
    </location>
</feature>
<reference evidence="6 7" key="1">
    <citation type="submission" date="2017-12" db="EMBL/GenBank/DDBJ databases">
        <title>Mesoplasma syrphidae YJS, Complete Genome.</title>
        <authorList>
            <person name="Knight T.F."/>
            <person name="Citino T."/>
            <person name="Rubinstein R."/>
            <person name="Neuschaefer Z."/>
        </authorList>
    </citation>
    <scope>NUCLEOTIDE SEQUENCE [LARGE SCALE GENOMIC DNA]</scope>
    <source>
        <strain evidence="6 7">YJS</strain>
    </source>
</reference>
<keyword evidence="7" id="KW-1185">Reference proteome</keyword>
<feature type="transmembrane region" description="Helical" evidence="5">
    <location>
        <begin position="368"/>
        <end position="387"/>
    </location>
</feature>
<name>A0A2K9C4L7_9MOLU</name>
<dbReference type="InterPro" id="IPR050598">
    <property type="entry name" value="AminoAcid_Transporter"/>
</dbReference>
<evidence type="ECO:0000313" key="6">
    <source>
        <dbReference type="EMBL" id="AUF83227.1"/>
    </source>
</evidence>
<dbReference type="GO" id="GO:0016020">
    <property type="term" value="C:membrane"/>
    <property type="evidence" value="ECO:0007669"/>
    <property type="project" value="UniProtKB-SubCell"/>
</dbReference>
<evidence type="ECO:0000313" key="7">
    <source>
        <dbReference type="Proteomes" id="UP000233419"/>
    </source>
</evidence>
<feature type="transmembrane region" description="Helical" evidence="5">
    <location>
        <begin position="289"/>
        <end position="311"/>
    </location>
</feature>
<feature type="transmembrane region" description="Helical" evidence="5">
    <location>
        <begin position="51"/>
        <end position="71"/>
    </location>
</feature>
<dbReference type="GO" id="GO:0015179">
    <property type="term" value="F:L-amino acid transmembrane transporter activity"/>
    <property type="evidence" value="ECO:0007669"/>
    <property type="project" value="TreeGrafter"/>
</dbReference>
<gene>
    <name evidence="6" type="ORF">CXP39_00180</name>
</gene>
<dbReference type="EMBL" id="CP025257">
    <property type="protein sequence ID" value="AUF83227.1"/>
    <property type="molecule type" value="Genomic_DNA"/>
</dbReference>
<evidence type="ECO:0000256" key="5">
    <source>
        <dbReference type="SAM" id="Phobius"/>
    </source>
</evidence>